<evidence type="ECO:0000313" key="3">
    <source>
        <dbReference type="EMBL" id="RPB22742.1"/>
    </source>
</evidence>
<keyword evidence="1" id="KW-0812">Transmembrane</keyword>
<feature type="transmembrane region" description="Helical" evidence="1">
    <location>
        <begin position="128"/>
        <end position="147"/>
    </location>
</feature>
<feature type="transmembrane region" description="Helical" evidence="1">
    <location>
        <begin position="153"/>
        <end position="172"/>
    </location>
</feature>
<sequence length="173" mass="19183">MWLWPWISSQSSTHIFLPPTVCCLAGKGAAVETGSTSPLSRYACTASYSGLSGSRKGHWEGSCGWYQPGHVCFHGCVQLYKVALKPRCIPFFFTPIRLDCTWVGPKLLFVRSLCASSISRSLEAHTSFLWIPFYYLTLVLFTFGTSLHGSQLAYFLLLSIIPITASNFTLLAK</sequence>
<evidence type="ECO:0000313" key="4">
    <source>
        <dbReference type="Proteomes" id="UP000267821"/>
    </source>
</evidence>
<dbReference type="AlphaFoldDB" id="A0A3N4LN46"/>
<gene>
    <name evidence="3" type="ORF">L211DRAFT_322647</name>
</gene>
<dbReference type="Proteomes" id="UP000267821">
    <property type="component" value="Unassembled WGS sequence"/>
</dbReference>
<dbReference type="EMBL" id="ML121550">
    <property type="protein sequence ID" value="RPB22742.1"/>
    <property type="molecule type" value="Genomic_DNA"/>
</dbReference>
<keyword evidence="2" id="KW-0732">Signal</keyword>
<feature type="signal peptide" evidence="2">
    <location>
        <begin position="1"/>
        <end position="23"/>
    </location>
</feature>
<name>A0A3N4LN46_9PEZI</name>
<organism evidence="3 4">
    <name type="scientific">Terfezia boudieri ATCC MYA-4762</name>
    <dbReference type="NCBI Taxonomy" id="1051890"/>
    <lineage>
        <taxon>Eukaryota</taxon>
        <taxon>Fungi</taxon>
        <taxon>Dikarya</taxon>
        <taxon>Ascomycota</taxon>
        <taxon>Pezizomycotina</taxon>
        <taxon>Pezizomycetes</taxon>
        <taxon>Pezizales</taxon>
        <taxon>Pezizaceae</taxon>
        <taxon>Terfezia</taxon>
    </lineage>
</organism>
<accession>A0A3N4LN46</accession>
<keyword evidence="4" id="KW-1185">Reference proteome</keyword>
<proteinExistence type="predicted"/>
<reference evidence="3 4" key="1">
    <citation type="journal article" date="2018" name="Nat. Ecol. Evol.">
        <title>Pezizomycetes genomes reveal the molecular basis of ectomycorrhizal truffle lifestyle.</title>
        <authorList>
            <person name="Murat C."/>
            <person name="Payen T."/>
            <person name="Noel B."/>
            <person name="Kuo A."/>
            <person name="Morin E."/>
            <person name="Chen J."/>
            <person name="Kohler A."/>
            <person name="Krizsan K."/>
            <person name="Balestrini R."/>
            <person name="Da Silva C."/>
            <person name="Montanini B."/>
            <person name="Hainaut M."/>
            <person name="Levati E."/>
            <person name="Barry K.W."/>
            <person name="Belfiori B."/>
            <person name="Cichocki N."/>
            <person name="Clum A."/>
            <person name="Dockter R.B."/>
            <person name="Fauchery L."/>
            <person name="Guy J."/>
            <person name="Iotti M."/>
            <person name="Le Tacon F."/>
            <person name="Lindquist E.A."/>
            <person name="Lipzen A."/>
            <person name="Malagnac F."/>
            <person name="Mello A."/>
            <person name="Molinier V."/>
            <person name="Miyauchi S."/>
            <person name="Poulain J."/>
            <person name="Riccioni C."/>
            <person name="Rubini A."/>
            <person name="Sitrit Y."/>
            <person name="Splivallo R."/>
            <person name="Traeger S."/>
            <person name="Wang M."/>
            <person name="Zifcakova L."/>
            <person name="Wipf D."/>
            <person name="Zambonelli A."/>
            <person name="Paolocci F."/>
            <person name="Nowrousian M."/>
            <person name="Ottonello S."/>
            <person name="Baldrian P."/>
            <person name="Spatafora J.W."/>
            <person name="Henrissat B."/>
            <person name="Nagy L.G."/>
            <person name="Aury J.M."/>
            <person name="Wincker P."/>
            <person name="Grigoriev I.V."/>
            <person name="Bonfante P."/>
            <person name="Martin F.M."/>
        </authorList>
    </citation>
    <scope>NUCLEOTIDE SEQUENCE [LARGE SCALE GENOMIC DNA]</scope>
    <source>
        <strain evidence="3 4">ATCC MYA-4762</strain>
    </source>
</reference>
<protein>
    <recommendedName>
        <fullName evidence="5">Secreted protein</fullName>
    </recommendedName>
</protein>
<dbReference type="InParanoid" id="A0A3N4LN46"/>
<evidence type="ECO:0000256" key="1">
    <source>
        <dbReference type="SAM" id="Phobius"/>
    </source>
</evidence>
<keyword evidence="1" id="KW-0472">Membrane</keyword>
<feature type="chain" id="PRO_5017992140" description="Secreted protein" evidence="2">
    <location>
        <begin position="24"/>
        <end position="173"/>
    </location>
</feature>
<evidence type="ECO:0008006" key="5">
    <source>
        <dbReference type="Google" id="ProtNLM"/>
    </source>
</evidence>
<evidence type="ECO:0000256" key="2">
    <source>
        <dbReference type="SAM" id="SignalP"/>
    </source>
</evidence>
<keyword evidence="1" id="KW-1133">Transmembrane helix</keyword>